<organism evidence="10 11">
    <name type="scientific">Candidula unifasciata</name>
    <dbReference type="NCBI Taxonomy" id="100452"/>
    <lineage>
        <taxon>Eukaryota</taxon>
        <taxon>Metazoa</taxon>
        <taxon>Spiralia</taxon>
        <taxon>Lophotrochozoa</taxon>
        <taxon>Mollusca</taxon>
        <taxon>Gastropoda</taxon>
        <taxon>Heterobranchia</taxon>
        <taxon>Euthyneura</taxon>
        <taxon>Panpulmonata</taxon>
        <taxon>Eupulmonata</taxon>
        <taxon>Stylommatophora</taxon>
        <taxon>Helicina</taxon>
        <taxon>Helicoidea</taxon>
        <taxon>Geomitridae</taxon>
        <taxon>Candidula</taxon>
    </lineage>
</organism>
<comment type="subcellular location">
    <subcellularLocation>
        <location evidence="1">Membrane</location>
        <topology evidence="1">Multi-pass membrane protein</topology>
    </subcellularLocation>
</comment>
<keyword evidence="5 8" id="KW-0472">Membrane</keyword>
<evidence type="ECO:0000256" key="6">
    <source>
        <dbReference type="ARBA" id="ARBA00023170"/>
    </source>
</evidence>
<dbReference type="AlphaFoldDB" id="A0A8S3YSV3"/>
<feature type="non-terminal residue" evidence="10">
    <location>
        <position position="1"/>
    </location>
</feature>
<feature type="transmembrane region" description="Helical" evidence="8">
    <location>
        <begin position="73"/>
        <end position="95"/>
    </location>
</feature>
<dbReference type="PANTHER" id="PTHR24243:SF208">
    <property type="entry name" value="PYROKININ-1 RECEPTOR"/>
    <property type="match status" value="1"/>
</dbReference>
<accession>A0A8S3YSV3</accession>
<keyword evidence="11" id="KW-1185">Reference proteome</keyword>
<proteinExistence type="predicted"/>
<evidence type="ECO:0000256" key="1">
    <source>
        <dbReference type="ARBA" id="ARBA00004141"/>
    </source>
</evidence>
<evidence type="ECO:0000256" key="2">
    <source>
        <dbReference type="ARBA" id="ARBA00022692"/>
    </source>
</evidence>
<dbReference type="EMBL" id="CAJHNH020000390">
    <property type="protein sequence ID" value="CAG5117346.1"/>
    <property type="molecule type" value="Genomic_DNA"/>
</dbReference>
<dbReference type="PANTHER" id="PTHR24243">
    <property type="entry name" value="G-PROTEIN COUPLED RECEPTOR"/>
    <property type="match status" value="1"/>
</dbReference>
<evidence type="ECO:0000256" key="5">
    <source>
        <dbReference type="ARBA" id="ARBA00023136"/>
    </source>
</evidence>
<feature type="transmembrane region" description="Helical" evidence="8">
    <location>
        <begin position="164"/>
        <end position="189"/>
    </location>
</feature>
<protein>
    <recommendedName>
        <fullName evidence="9">G-protein coupled receptors family 1 profile domain-containing protein</fullName>
    </recommendedName>
</protein>
<evidence type="ECO:0000256" key="4">
    <source>
        <dbReference type="ARBA" id="ARBA00023040"/>
    </source>
</evidence>
<reference evidence="10" key="1">
    <citation type="submission" date="2021-04" db="EMBL/GenBank/DDBJ databases">
        <authorList>
            <consortium name="Molecular Ecology Group"/>
        </authorList>
    </citation>
    <scope>NUCLEOTIDE SEQUENCE</scope>
</reference>
<keyword evidence="2 8" id="KW-0812">Transmembrane</keyword>
<dbReference type="InterPro" id="IPR017452">
    <property type="entry name" value="GPCR_Rhodpsn_7TM"/>
</dbReference>
<keyword evidence="3 8" id="KW-1133">Transmembrane helix</keyword>
<dbReference type="Gene3D" id="1.20.1070.10">
    <property type="entry name" value="Rhodopsin 7-helix transmembrane proteins"/>
    <property type="match status" value="1"/>
</dbReference>
<evidence type="ECO:0000256" key="8">
    <source>
        <dbReference type="SAM" id="Phobius"/>
    </source>
</evidence>
<feature type="domain" description="G-protein coupled receptors family 1 profile" evidence="9">
    <location>
        <begin position="1"/>
        <end position="188"/>
    </location>
</feature>
<name>A0A8S3YSV3_9EUPU</name>
<dbReference type="PROSITE" id="PS50262">
    <property type="entry name" value="G_PROTEIN_RECEP_F1_2"/>
    <property type="match status" value="1"/>
</dbReference>
<comment type="caution">
    <text evidence="10">The sequence shown here is derived from an EMBL/GenBank/DDBJ whole genome shotgun (WGS) entry which is preliminary data.</text>
</comment>
<dbReference type="InterPro" id="IPR019427">
    <property type="entry name" value="7TM_GPCR_serpentine_rcpt_Srw"/>
</dbReference>
<feature type="transmembrane region" description="Helical" evidence="8">
    <location>
        <begin position="21"/>
        <end position="44"/>
    </location>
</feature>
<keyword evidence="6" id="KW-0675">Receptor</keyword>
<evidence type="ECO:0000256" key="7">
    <source>
        <dbReference type="ARBA" id="ARBA00023224"/>
    </source>
</evidence>
<feature type="transmembrane region" description="Helical" evidence="8">
    <location>
        <begin position="128"/>
        <end position="152"/>
    </location>
</feature>
<evidence type="ECO:0000313" key="10">
    <source>
        <dbReference type="EMBL" id="CAG5117346.1"/>
    </source>
</evidence>
<gene>
    <name evidence="10" type="ORF">CUNI_LOCUS2904</name>
</gene>
<keyword evidence="7" id="KW-0807">Transducer</keyword>
<dbReference type="GO" id="GO:0016020">
    <property type="term" value="C:membrane"/>
    <property type="evidence" value="ECO:0007669"/>
    <property type="project" value="UniProtKB-SubCell"/>
</dbReference>
<keyword evidence="4" id="KW-0297">G-protein coupled receptor</keyword>
<dbReference type="SUPFAM" id="SSF81321">
    <property type="entry name" value="Family A G protein-coupled receptor-like"/>
    <property type="match status" value="1"/>
</dbReference>
<evidence type="ECO:0000259" key="9">
    <source>
        <dbReference type="PROSITE" id="PS50262"/>
    </source>
</evidence>
<dbReference type="GO" id="GO:0008528">
    <property type="term" value="F:G protein-coupled peptide receptor activity"/>
    <property type="evidence" value="ECO:0007669"/>
    <property type="project" value="InterPro"/>
</dbReference>
<sequence>RCLCIAFPLLVKQIITPKRTIIILVFIYCFIAMTVVPLYGTIYIDWKFHPGKNRTVIGIVFRRHKDIVIPTTYFVQAIIGVLAFIAVVVLTLILICKLRQKNKWRISASLQKETLDSISRRNRATVKIVALIASVLIICYIPSVCLCLTTFIEPEFTEGGKYYNIYTSFWSVAMMMETINSSVNIFFYIRMSTKYRQKFTELFSPCFKNANKIVE</sequence>
<dbReference type="OrthoDB" id="6276488at2759"/>
<evidence type="ECO:0000256" key="3">
    <source>
        <dbReference type="ARBA" id="ARBA00022989"/>
    </source>
</evidence>
<dbReference type="Pfam" id="PF10324">
    <property type="entry name" value="7TM_GPCR_Srw"/>
    <property type="match status" value="1"/>
</dbReference>
<evidence type="ECO:0000313" key="11">
    <source>
        <dbReference type="Proteomes" id="UP000678393"/>
    </source>
</evidence>
<dbReference type="Proteomes" id="UP000678393">
    <property type="component" value="Unassembled WGS sequence"/>
</dbReference>